<evidence type="ECO:0000313" key="1">
    <source>
        <dbReference type="EMBL" id="KGF92408.1"/>
    </source>
</evidence>
<reference evidence="2" key="1">
    <citation type="journal article" date="2014" name="Sci. Data">
        <title>Genomes of diverse isolates of the marine cyanobacterium Prochlorococcus.</title>
        <authorList>
            <person name="Biller S."/>
            <person name="Berube P."/>
            <person name="Thompson J."/>
            <person name="Kelly L."/>
            <person name="Roggensack S."/>
            <person name="Awad L."/>
            <person name="Roache-Johnson K."/>
            <person name="Ding H."/>
            <person name="Giovannoni S.J."/>
            <person name="Moore L.R."/>
            <person name="Chisholm S.W."/>
        </authorList>
    </citation>
    <scope>NUCLEOTIDE SEQUENCE [LARGE SCALE GENOMIC DNA]</scope>
</reference>
<accession>A0A0A1ZW81</accession>
<dbReference type="OrthoDB" id="541412at2"/>
<evidence type="ECO:0000313" key="2">
    <source>
        <dbReference type="Proteomes" id="UP000030491"/>
    </source>
</evidence>
<gene>
    <name evidence="1" type="ORF">EU93_0673</name>
</gene>
<proteinExistence type="predicted"/>
<evidence type="ECO:0008006" key="3">
    <source>
        <dbReference type="Google" id="ProtNLM"/>
    </source>
</evidence>
<dbReference type="Proteomes" id="UP000030491">
    <property type="component" value="Unassembled WGS sequence"/>
</dbReference>
<dbReference type="RefSeq" id="WP_032513463.1">
    <property type="nucleotide sequence ID" value="NZ_JNAJ01000008.1"/>
</dbReference>
<protein>
    <recommendedName>
        <fullName evidence="3">Protein family PM-1</fullName>
    </recommendedName>
</protein>
<dbReference type="EMBL" id="JNAJ01000008">
    <property type="protein sequence ID" value="KGF92408.1"/>
    <property type="molecule type" value="Genomic_DNA"/>
</dbReference>
<dbReference type="AlphaFoldDB" id="A0A0A1ZW81"/>
<comment type="caution">
    <text evidence="1">The sequence shown here is derived from an EMBL/GenBank/DDBJ whole genome shotgun (WGS) entry which is preliminary data.</text>
</comment>
<organism evidence="1 2">
    <name type="scientific">Prochlorococcus marinus str. MIT 9116</name>
    <dbReference type="NCBI Taxonomy" id="167544"/>
    <lineage>
        <taxon>Bacteria</taxon>
        <taxon>Bacillati</taxon>
        <taxon>Cyanobacteriota</taxon>
        <taxon>Cyanophyceae</taxon>
        <taxon>Synechococcales</taxon>
        <taxon>Prochlorococcaceae</taxon>
        <taxon>Prochlorococcus</taxon>
    </lineage>
</organism>
<sequence>MSATKREEVSSHLRYIRLELREMHQMLIKDDLLPDPNEAKEVHAQLDALLDLLSDKKVRKIKTQFGDF</sequence>
<name>A0A0A1ZW81_PROMR</name>